<organism evidence="2 3">
    <name type="scientific">[Ruminococcus] lactaris</name>
    <dbReference type="NCBI Taxonomy" id="46228"/>
    <lineage>
        <taxon>Bacteria</taxon>
        <taxon>Bacillati</taxon>
        <taxon>Bacillota</taxon>
        <taxon>Clostridia</taxon>
        <taxon>Lachnospirales</taxon>
        <taxon>Lachnospiraceae</taxon>
        <taxon>Mediterraneibacter</taxon>
    </lineage>
</organism>
<evidence type="ECO:0000259" key="1">
    <source>
        <dbReference type="Pfam" id="PF07728"/>
    </source>
</evidence>
<protein>
    <recommendedName>
        <fullName evidence="1">ATPase dynein-related AAA domain-containing protein</fullName>
    </recommendedName>
</protein>
<name>A0A414P2L8_9FIRM</name>
<evidence type="ECO:0000313" key="3">
    <source>
        <dbReference type="Proteomes" id="UP000284902"/>
    </source>
</evidence>
<dbReference type="PANTHER" id="PTHR37291:SF1">
    <property type="entry name" value="TYPE IV METHYL-DIRECTED RESTRICTION ENZYME ECOKMCRB SUBUNIT"/>
    <property type="match status" value="1"/>
</dbReference>
<dbReference type="AlphaFoldDB" id="A0A414P2L8"/>
<proteinExistence type="predicted"/>
<dbReference type="EMBL" id="QRHG01000027">
    <property type="protein sequence ID" value="RHF58933.1"/>
    <property type="molecule type" value="Genomic_DNA"/>
</dbReference>
<gene>
    <name evidence="2" type="ORF">DW672_09930</name>
</gene>
<dbReference type="InterPro" id="IPR011704">
    <property type="entry name" value="ATPase_dyneun-rel_AAA"/>
</dbReference>
<dbReference type="SUPFAM" id="SSF52540">
    <property type="entry name" value="P-loop containing nucleoside triphosphate hydrolases"/>
    <property type="match status" value="1"/>
</dbReference>
<sequence>MEVYPDQAEQLTWSEAGELIERVSSGYKKTSYQQACQFGLEDRGGGRFRIQSYLYTFNDNMLEKYMQFWIETYYAPNPYVNSDDEPMLIFCEIAKEILDSPDLKIDYNEFFNRRIGGKSEDILLNALKAYAVPLKYQKKDGIQFLYVEEQNVNYLRERISFIEKEFSIPQQNSREEFFERHTYSQFCKFHGIVNKTLDELNKDENNVNEKRLTGAENVLLYGVPGVGKSYKIANDYCADPRRIERVVFHQDYTYSDFVGQILPRVVDDKLRYVFTPGPFTKMLKKSWNDPGHHYYLIIEEINRGNAPAIFGEIFQLLDRKDSESYPQDVVGESAYGISNYDVANEVYGNSEHEVKIPSNMSILATMNTADQNVFTLDTAFQRRWKMEHIPNKFVFEEGAHALDTIQGSTVNWGTFATVVNDVIIDINQDTSSSEDKRLGAYFVKANELSQKVFAEKVLKYLWDDVFKMDKEAVFDSKFKSLESVIETYEATEEDCLAAVLRYDLYAKMIKNMNEQSVNKNTDIE</sequence>
<reference evidence="2 3" key="1">
    <citation type="submission" date="2018-08" db="EMBL/GenBank/DDBJ databases">
        <title>A genome reference for cultivated species of the human gut microbiota.</title>
        <authorList>
            <person name="Zou Y."/>
            <person name="Xue W."/>
            <person name="Luo G."/>
        </authorList>
    </citation>
    <scope>NUCLEOTIDE SEQUENCE [LARGE SCALE GENOMIC DNA]</scope>
    <source>
        <strain evidence="2 3">AM25-1LB</strain>
    </source>
</reference>
<dbReference type="Gene3D" id="3.40.50.300">
    <property type="entry name" value="P-loop containing nucleotide triphosphate hydrolases"/>
    <property type="match status" value="1"/>
</dbReference>
<dbReference type="PANTHER" id="PTHR37291">
    <property type="entry name" value="5-METHYLCYTOSINE-SPECIFIC RESTRICTION ENZYME B"/>
    <property type="match status" value="1"/>
</dbReference>
<dbReference type="InterPro" id="IPR052934">
    <property type="entry name" value="Methyl-DNA_Rec/Restrict_Enz"/>
</dbReference>
<dbReference type="GO" id="GO:0005524">
    <property type="term" value="F:ATP binding"/>
    <property type="evidence" value="ECO:0007669"/>
    <property type="project" value="InterPro"/>
</dbReference>
<accession>A0A414P2L8</accession>
<dbReference type="Proteomes" id="UP000284902">
    <property type="component" value="Unassembled WGS sequence"/>
</dbReference>
<evidence type="ECO:0000313" key="2">
    <source>
        <dbReference type="EMBL" id="RHF58933.1"/>
    </source>
</evidence>
<dbReference type="GO" id="GO:0016887">
    <property type="term" value="F:ATP hydrolysis activity"/>
    <property type="evidence" value="ECO:0007669"/>
    <property type="project" value="InterPro"/>
</dbReference>
<dbReference type="InterPro" id="IPR027417">
    <property type="entry name" value="P-loop_NTPase"/>
</dbReference>
<comment type="caution">
    <text evidence="2">The sequence shown here is derived from an EMBL/GenBank/DDBJ whole genome shotgun (WGS) entry which is preliminary data.</text>
</comment>
<dbReference type="Pfam" id="PF07728">
    <property type="entry name" value="AAA_5"/>
    <property type="match status" value="1"/>
</dbReference>
<feature type="domain" description="ATPase dynein-related AAA" evidence="1">
    <location>
        <begin position="217"/>
        <end position="383"/>
    </location>
</feature>